<dbReference type="RefSeq" id="WP_187149730.1">
    <property type="nucleotide sequence ID" value="NZ_LWUJ01000010.1"/>
</dbReference>
<comment type="caution">
    <text evidence="1">The sequence shown here is derived from an EMBL/GenBank/DDBJ whole genome shotgun (WGS) entry which is preliminary data.</text>
</comment>
<dbReference type="STRING" id="432608.A6V39_00335"/>
<protein>
    <submittedName>
        <fullName evidence="1">Uncharacterized protein</fullName>
    </submittedName>
</protein>
<organism evidence="1 2">
    <name type="scientific">Candidatus Mycoplasma haematobovis</name>
    <dbReference type="NCBI Taxonomy" id="432608"/>
    <lineage>
        <taxon>Bacteria</taxon>
        <taxon>Bacillati</taxon>
        <taxon>Mycoplasmatota</taxon>
        <taxon>Mollicutes</taxon>
        <taxon>Mycoplasmataceae</taxon>
        <taxon>Mycoplasma</taxon>
    </lineage>
</organism>
<reference evidence="2" key="1">
    <citation type="submission" date="2016-04" db="EMBL/GenBank/DDBJ databases">
        <authorList>
            <person name="Quiroz-Castaneda R.E."/>
            <person name="Martinez-Ocampo F."/>
        </authorList>
    </citation>
    <scope>NUCLEOTIDE SEQUENCE [LARGE SCALE GENOMIC DNA]</scope>
    <source>
        <strain evidence="2">INIFAP01</strain>
    </source>
</reference>
<keyword evidence="2" id="KW-1185">Reference proteome</keyword>
<accession>A0A1A9QDE2</accession>
<evidence type="ECO:0000313" key="2">
    <source>
        <dbReference type="Proteomes" id="UP000077623"/>
    </source>
</evidence>
<evidence type="ECO:0000313" key="1">
    <source>
        <dbReference type="EMBL" id="OAL10497.1"/>
    </source>
</evidence>
<sequence length="201" mass="22628">MKPAIVKGIIGTIGVGGVVVGGYYGSGSLFPPKIPAEKPKASIRNLITNTGRTVLNNQSNNGLWGIKLNTYELLFKSPKKINLETEDEEGLKKWCDDATKKETEDKNDNDYSIAQQLCTRPTNRETLQKKSKTLADDQDWERKAEEYKAAGTANVITEIKNRSEATPQQIKNWCEKTWDEEILEIEDTYNLAVKWCTKEGQ</sequence>
<name>A0A1A9QDE2_9MOLU</name>
<gene>
    <name evidence="1" type="ORF">A6V39_00335</name>
</gene>
<proteinExistence type="predicted"/>
<dbReference type="EMBL" id="LWUJ01000010">
    <property type="protein sequence ID" value="OAL10497.1"/>
    <property type="molecule type" value="Genomic_DNA"/>
</dbReference>
<dbReference type="AlphaFoldDB" id="A0A1A9QDE2"/>
<dbReference type="Proteomes" id="UP000077623">
    <property type="component" value="Unassembled WGS sequence"/>
</dbReference>